<evidence type="ECO:0000256" key="5">
    <source>
        <dbReference type="ARBA" id="ARBA00023136"/>
    </source>
</evidence>
<dbReference type="Pfam" id="PF01145">
    <property type="entry name" value="Band_7"/>
    <property type="match status" value="1"/>
</dbReference>
<dbReference type="InterPro" id="IPR001972">
    <property type="entry name" value="Stomatin_HflK_fam"/>
</dbReference>
<evidence type="ECO:0000313" key="8">
    <source>
        <dbReference type="EMBL" id="BAZ94866.1"/>
    </source>
</evidence>
<keyword evidence="5" id="KW-0472">Membrane</keyword>
<evidence type="ECO:0000256" key="4">
    <source>
        <dbReference type="ARBA" id="ARBA00022989"/>
    </source>
</evidence>
<reference evidence="8 9" key="1">
    <citation type="submission" date="2017-05" db="EMBL/GenBank/DDBJ databases">
        <title>Thiocyanate degradation by Thiohalobacter thiocyanaticus FOKN1.</title>
        <authorList>
            <person name="Oshiki M."/>
            <person name="Fukushima T."/>
            <person name="Kawano S."/>
            <person name="Nakagawa J."/>
        </authorList>
    </citation>
    <scope>NUCLEOTIDE SEQUENCE [LARGE SCALE GENOMIC DNA]</scope>
    <source>
        <strain evidence="8 9">FOKN1</strain>
    </source>
</reference>
<evidence type="ECO:0000259" key="7">
    <source>
        <dbReference type="SMART" id="SM00244"/>
    </source>
</evidence>
<dbReference type="PIRSF" id="PIRSF005651">
    <property type="entry name" value="HflC"/>
    <property type="match status" value="1"/>
</dbReference>
<keyword evidence="3" id="KW-0812">Transmembrane</keyword>
<organism evidence="8 9">
    <name type="scientific">Thiohalobacter thiocyanaticus</name>
    <dbReference type="NCBI Taxonomy" id="585455"/>
    <lineage>
        <taxon>Bacteria</taxon>
        <taxon>Pseudomonadati</taxon>
        <taxon>Pseudomonadota</taxon>
        <taxon>Gammaproteobacteria</taxon>
        <taxon>Thiohalobacterales</taxon>
        <taxon>Thiohalobacteraceae</taxon>
        <taxon>Thiohalobacter</taxon>
    </lineage>
</organism>
<accession>A0A1Z4VTA4</accession>
<dbReference type="SMART" id="SM00244">
    <property type="entry name" value="PHB"/>
    <property type="match status" value="1"/>
</dbReference>
<keyword evidence="9" id="KW-1185">Reference proteome</keyword>
<dbReference type="InterPro" id="IPR010200">
    <property type="entry name" value="HflC"/>
</dbReference>
<protein>
    <recommendedName>
        <fullName evidence="6">Protein HflC</fullName>
    </recommendedName>
</protein>
<dbReference type="AlphaFoldDB" id="A0A1Z4VTA4"/>
<comment type="function">
    <text evidence="6">HflC and HflK could regulate a protease.</text>
</comment>
<feature type="domain" description="Band 7" evidence="7">
    <location>
        <begin position="21"/>
        <end position="184"/>
    </location>
</feature>
<dbReference type="GO" id="GO:0006508">
    <property type="term" value="P:proteolysis"/>
    <property type="evidence" value="ECO:0007669"/>
    <property type="project" value="UniProtKB-KW"/>
</dbReference>
<evidence type="ECO:0000313" key="9">
    <source>
        <dbReference type="Proteomes" id="UP000218765"/>
    </source>
</evidence>
<dbReference type="PANTHER" id="PTHR42911:SF1">
    <property type="entry name" value="MODULATOR OF FTSH PROTEASE HFLC"/>
    <property type="match status" value="1"/>
</dbReference>
<dbReference type="Gene3D" id="3.30.479.30">
    <property type="entry name" value="Band 7 domain"/>
    <property type="match status" value="1"/>
</dbReference>
<evidence type="ECO:0000256" key="6">
    <source>
        <dbReference type="PIRNR" id="PIRNR005651"/>
    </source>
</evidence>
<sequence>MAAMRFPLLIVLVIALVLGYLSLFTVDEREKAIMFRLGEIVRSDFEPGLHFQLPIVNNVRKFDSRVLTLDSRPEQILTGEKKNVLIDYYVKWRIEQVEDYYRAFSGRESDAVSRMAQTIKDGLQAELGNRTIREVVSDERTQIMQNVATKADEKMAPFGIDIIDVRIKQIELPPNVATSVFDRMRAERERIAKEHRAEGEKAARIIRARADRQRTELLADSRRQAEEIRGAGDAQATQIYADAFSQDEDFFDFYRSMQAYRESFASKQDILLLQPDSEFFQYFSGGTQGR</sequence>
<dbReference type="GO" id="GO:0016020">
    <property type="term" value="C:membrane"/>
    <property type="evidence" value="ECO:0007669"/>
    <property type="project" value="UniProtKB-SubCell"/>
</dbReference>
<dbReference type="InterPro" id="IPR036013">
    <property type="entry name" value="Band_7/SPFH_dom_sf"/>
</dbReference>
<dbReference type="InterPro" id="IPR001107">
    <property type="entry name" value="Band_7"/>
</dbReference>
<dbReference type="RefSeq" id="WP_197702953.1">
    <property type="nucleotide sequence ID" value="NZ_AP018052.1"/>
</dbReference>
<dbReference type="KEGG" id="ttc:FOKN1_2495"/>
<gene>
    <name evidence="8" type="ORF">FOKN1_2495</name>
</gene>
<comment type="subcellular location">
    <subcellularLocation>
        <location evidence="1">Membrane</location>
        <topology evidence="1">Single-pass membrane protein</topology>
    </subcellularLocation>
</comment>
<evidence type="ECO:0000256" key="1">
    <source>
        <dbReference type="ARBA" id="ARBA00004167"/>
    </source>
</evidence>
<dbReference type="NCBIfam" id="TIGR01932">
    <property type="entry name" value="hflC"/>
    <property type="match status" value="1"/>
</dbReference>
<keyword evidence="8" id="KW-0378">Hydrolase</keyword>
<dbReference type="Proteomes" id="UP000218765">
    <property type="component" value="Chromosome"/>
</dbReference>
<dbReference type="CDD" id="cd03405">
    <property type="entry name" value="SPFH_HflC"/>
    <property type="match status" value="1"/>
</dbReference>
<dbReference type="EMBL" id="AP018052">
    <property type="protein sequence ID" value="BAZ94866.1"/>
    <property type="molecule type" value="Genomic_DNA"/>
</dbReference>
<dbReference type="SUPFAM" id="SSF117892">
    <property type="entry name" value="Band 7/SPFH domain"/>
    <property type="match status" value="1"/>
</dbReference>
<keyword evidence="4" id="KW-1133">Transmembrane helix</keyword>
<keyword evidence="8" id="KW-0645">Protease</keyword>
<dbReference type="GO" id="GO:0008233">
    <property type="term" value="F:peptidase activity"/>
    <property type="evidence" value="ECO:0007669"/>
    <property type="project" value="UniProtKB-KW"/>
</dbReference>
<dbReference type="PANTHER" id="PTHR42911">
    <property type="entry name" value="MODULATOR OF FTSH PROTEASE HFLC"/>
    <property type="match status" value="1"/>
</dbReference>
<proteinExistence type="inferred from homology"/>
<evidence type="ECO:0000256" key="2">
    <source>
        <dbReference type="ARBA" id="ARBA00007862"/>
    </source>
</evidence>
<evidence type="ECO:0000256" key="3">
    <source>
        <dbReference type="ARBA" id="ARBA00022692"/>
    </source>
</evidence>
<name>A0A1Z4VTA4_9GAMM</name>
<dbReference type="PRINTS" id="PR00721">
    <property type="entry name" value="STOMATIN"/>
</dbReference>
<comment type="similarity">
    <text evidence="2 6">Belongs to the band 7/mec-2 family. HflC subfamily.</text>
</comment>